<keyword evidence="4 9" id="KW-0436">Ligase</keyword>
<evidence type="ECO:0000256" key="6">
    <source>
        <dbReference type="ARBA" id="ARBA00022840"/>
    </source>
</evidence>
<feature type="binding site" evidence="9">
    <location>
        <position position="344"/>
    </location>
    <ligand>
        <name>ATP</name>
        <dbReference type="ChEBI" id="CHEBI:30616"/>
    </ligand>
</feature>
<dbReference type="PRINTS" id="PR01042">
    <property type="entry name" value="TRNASYNTHASP"/>
</dbReference>
<dbReference type="PROSITE" id="PS50862">
    <property type="entry name" value="AA_TRNA_LIGASE_II"/>
    <property type="match status" value="1"/>
</dbReference>
<dbReference type="GO" id="GO:0016874">
    <property type="term" value="F:ligase activity"/>
    <property type="evidence" value="ECO:0007669"/>
    <property type="project" value="UniProtKB-KW"/>
</dbReference>
<feature type="binding site" evidence="9">
    <location>
        <position position="208"/>
    </location>
    <ligand>
        <name>L-aspartate</name>
        <dbReference type="ChEBI" id="CHEBI:29991"/>
    </ligand>
</feature>
<evidence type="ECO:0000256" key="9">
    <source>
        <dbReference type="HAMAP-Rule" id="MF_02075"/>
    </source>
</evidence>
<protein>
    <recommendedName>
        <fullName evidence="9">Aspartate--tRNA(Asp/Asn) ligase</fullName>
        <ecNumber evidence="9">6.1.1.23</ecNumber>
    </recommendedName>
    <alternativeName>
        <fullName evidence="9">Aspartyl-tRNA synthetase</fullName>
        <shortName evidence="9">AspRS</shortName>
    </alternativeName>
    <alternativeName>
        <fullName evidence="9">Non-discriminating aspartyl-tRNA synthetase</fullName>
        <shortName evidence="9">ND-AspRS</shortName>
    </alternativeName>
</protein>
<evidence type="ECO:0000256" key="4">
    <source>
        <dbReference type="ARBA" id="ARBA00022598"/>
    </source>
</evidence>
<evidence type="ECO:0000256" key="8">
    <source>
        <dbReference type="ARBA" id="ARBA00023146"/>
    </source>
</evidence>
<dbReference type="Pfam" id="PF01336">
    <property type="entry name" value="tRNA_anti-codon"/>
    <property type="match status" value="1"/>
</dbReference>
<keyword evidence="12" id="KW-1185">Reference proteome</keyword>
<organism evidence="11 12">
    <name type="scientific">Paractinoplanes durhamensis</name>
    <dbReference type="NCBI Taxonomy" id="113563"/>
    <lineage>
        <taxon>Bacteria</taxon>
        <taxon>Bacillati</taxon>
        <taxon>Actinomycetota</taxon>
        <taxon>Actinomycetes</taxon>
        <taxon>Micromonosporales</taxon>
        <taxon>Micromonosporaceae</taxon>
        <taxon>Paractinoplanes</taxon>
    </lineage>
</organism>
<dbReference type="PANTHER" id="PTHR43450:SF1">
    <property type="entry name" value="ASPARTATE--TRNA LIGASE, CYTOPLASMIC"/>
    <property type="match status" value="1"/>
</dbReference>
<evidence type="ECO:0000313" key="11">
    <source>
        <dbReference type="EMBL" id="GIE04535.1"/>
    </source>
</evidence>
<comment type="caution">
    <text evidence="11">The sequence shown here is derived from an EMBL/GenBank/DDBJ whole genome shotgun (WGS) entry which is preliminary data.</text>
</comment>
<feature type="site" description="Important for tRNA non-discrimination" evidence="9">
    <location>
        <position position="79"/>
    </location>
</feature>
<name>A0ABQ3Z3Y4_9ACTN</name>
<feature type="region of interest" description="Aspartate" evidence="9">
    <location>
        <begin position="187"/>
        <end position="190"/>
    </location>
</feature>
<dbReference type="PANTHER" id="PTHR43450">
    <property type="entry name" value="ASPARTYL-TRNA SYNTHETASE"/>
    <property type="match status" value="1"/>
</dbReference>
<dbReference type="EC" id="6.1.1.23" evidence="9"/>
<dbReference type="Gene3D" id="2.40.50.140">
    <property type="entry name" value="Nucleic acid-binding proteins"/>
    <property type="match status" value="1"/>
</dbReference>
<dbReference type="SUPFAM" id="SSF50249">
    <property type="entry name" value="Nucleic acid-binding proteins"/>
    <property type="match status" value="1"/>
</dbReference>
<comment type="subunit">
    <text evidence="9">Homodimer.</text>
</comment>
<evidence type="ECO:0000313" key="12">
    <source>
        <dbReference type="Proteomes" id="UP000637628"/>
    </source>
</evidence>
<feature type="binding site" evidence="9">
    <location>
        <begin position="216"/>
        <end position="218"/>
    </location>
    <ligand>
        <name>ATP</name>
        <dbReference type="ChEBI" id="CHEBI:30616"/>
    </ligand>
</feature>
<sequence length="421" mass="46231">MQRILSTQLAQHAGKTVTVAGWIHRRRLLKSVAFLIVRDAEGLSQIVVEDPETRARLETLSEESVVEVVATVTRNEQAPGGVELTGPSIRVLSAVDVPLPFELHRPTLGATLPTQLDHAALALRHPARRAALKVAAAATAGFRTALAEQRFVEIQTPKIVGSSTESGANVFPIDYFGRPAYLAQSPQLYKQLMVGVFERVFEVGPVFRAEPSDTARHLAQYTSLDAEMGFVTDHRDVMATLTRTLSVMMATIAARARVTTPKVLPEIPAVPFAEALRIAGAAEGEEDLAPAHERALGEWALREHDSEFLYVTGYPMRKRPFYTHPDPASPAYSNGFDLLFKGLEIVTGGQRLHRYDEYVAALTAAGEPLEPYRGYLDGFKYGMPPHGGWAIGLERFVARLLGIANVREVTAFPRDLHRITP</sequence>
<dbReference type="HAMAP" id="MF_02075">
    <property type="entry name" value="Asp_tRNA_synth_type2"/>
    <property type="match status" value="1"/>
</dbReference>
<feature type="domain" description="Aminoacyl-transfer RNA synthetases class-II family profile" evidence="10">
    <location>
        <begin position="142"/>
        <end position="421"/>
    </location>
</feature>
<evidence type="ECO:0000256" key="1">
    <source>
        <dbReference type="ARBA" id="ARBA00004496"/>
    </source>
</evidence>
<comment type="subcellular location">
    <subcellularLocation>
        <location evidence="1 9">Cytoplasm</location>
    </subcellularLocation>
</comment>
<keyword evidence="7 9" id="KW-0648">Protein biosynthesis</keyword>
<dbReference type="Proteomes" id="UP000637628">
    <property type="component" value="Unassembled WGS sequence"/>
</dbReference>
<feature type="binding site" evidence="9">
    <location>
        <position position="347"/>
    </location>
    <ligand>
        <name>L-aspartate</name>
        <dbReference type="ChEBI" id="CHEBI:29991"/>
    </ligand>
</feature>
<evidence type="ECO:0000256" key="2">
    <source>
        <dbReference type="ARBA" id="ARBA00005312"/>
    </source>
</evidence>
<evidence type="ECO:0000256" key="3">
    <source>
        <dbReference type="ARBA" id="ARBA00022490"/>
    </source>
</evidence>
<dbReference type="InterPro" id="IPR012340">
    <property type="entry name" value="NA-bd_OB-fold"/>
</dbReference>
<dbReference type="NCBIfam" id="NF003483">
    <property type="entry name" value="PRK05159.1"/>
    <property type="match status" value="1"/>
</dbReference>
<keyword evidence="6 9" id="KW-0067">ATP-binding</keyword>
<feature type="binding site" evidence="9">
    <location>
        <position position="351"/>
    </location>
    <ligand>
        <name>L-aspartate</name>
        <dbReference type="ChEBI" id="CHEBI:29991"/>
    </ligand>
</feature>
<dbReference type="RefSeq" id="WP_203731361.1">
    <property type="nucleotide sequence ID" value="NZ_BAAATX010000011.1"/>
</dbReference>
<feature type="binding site" evidence="9">
    <location>
        <begin position="208"/>
        <end position="210"/>
    </location>
    <ligand>
        <name>ATP</name>
        <dbReference type="ChEBI" id="CHEBI:30616"/>
    </ligand>
</feature>
<evidence type="ECO:0000259" key="10">
    <source>
        <dbReference type="PROSITE" id="PS50862"/>
    </source>
</evidence>
<keyword evidence="5 9" id="KW-0547">Nucleotide-binding</keyword>
<dbReference type="InterPro" id="IPR004364">
    <property type="entry name" value="Aa-tRNA-synt_II"/>
</dbReference>
<dbReference type="EMBL" id="BOML01000048">
    <property type="protein sequence ID" value="GIE04535.1"/>
    <property type="molecule type" value="Genomic_DNA"/>
</dbReference>
<dbReference type="SUPFAM" id="SSF55681">
    <property type="entry name" value="Class II aaRS and biotin synthetases"/>
    <property type="match status" value="1"/>
</dbReference>
<feature type="binding site" evidence="9">
    <location>
        <begin position="392"/>
        <end position="395"/>
    </location>
    <ligand>
        <name>ATP</name>
        <dbReference type="ChEBI" id="CHEBI:30616"/>
    </ligand>
</feature>
<dbReference type="InterPro" id="IPR006195">
    <property type="entry name" value="aa-tRNA-synth_II"/>
</dbReference>
<gene>
    <name evidence="11" type="primary">aspC</name>
    <name evidence="9" type="synonym">aspS</name>
    <name evidence="11" type="ORF">Adu01nite_58850</name>
</gene>
<dbReference type="InterPro" id="IPR004365">
    <property type="entry name" value="NA-bd_OB_tRNA"/>
</dbReference>
<feature type="binding site" evidence="9">
    <location>
        <position position="165"/>
    </location>
    <ligand>
        <name>L-aspartate</name>
        <dbReference type="ChEBI" id="CHEBI:29991"/>
    </ligand>
</feature>
<comment type="similarity">
    <text evidence="2 9">Belongs to the class-II aminoacyl-tRNA synthetase family. Type 2 subfamily.</text>
</comment>
<dbReference type="InterPro" id="IPR004523">
    <property type="entry name" value="Asp-tRNA_synthase_2"/>
</dbReference>
<dbReference type="InterPro" id="IPR045864">
    <property type="entry name" value="aa-tRNA-synth_II/BPL/LPL"/>
</dbReference>
<evidence type="ECO:0000256" key="7">
    <source>
        <dbReference type="ARBA" id="ARBA00022917"/>
    </source>
</evidence>
<comment type="function">
    <text evidence="9">Aspartyl-tRNA synthetase with relaxed tRNA specificity since it is able to aspartylate not only its cognate tRNA(Asp) but also tRNA(Asn). Reaction proceeds in two steps: L-aspartate is first activated by ATP to form Asp-AMP and then transferred to the acceptor end of tRNA(Asp/Asn).</text>
</comment>
<accession>A0ABQ3Z3Y4</accession>
<dbReference type="Pfam" id="PF00152">
    <property type="entry name" value="tRNA-synt_2"/>
    <property type="match status" value="1"/>
</dbReference>
<dbReference type="InterPro" id="IPR002312">
    <property type="entry name" value="Asp/Asn-tRNA-synth_IIb"/>
</dbReference>
<keyword evidence="8 9" id="KW-0030">Aminoacyl-tRNA synthetase</keyword>
<comment type="catalytic activity">
    <reaction evidence="9">
        <text>tRNA(Asx) + L-aspartate + ATP = L-aspartyl-tRNA(Asx) + AMP + diphosphate</text>
        <dbReference type="Rhea" id="RHEA:18349"/>
        <dbReference type="Rhea" id="RHEA-COMP:9710"/>
        <dbReference type="Rhea" id="RHEA-COMP:9711"/>
        <dbReference type="ChEBI" id="CHEBI:29991"/>
        <dbReference type="ChEBI" id="CHEBI:30616"/>
        <dbReference type="ChEBI" id="CHEBI:33019"/>
        <dbReference type="ChEBI" id="CHEBI:78442"/>
        <dbReference type="ChEBI" id="CHEBI:78516"/>
        <dbReference type="ChEBI" id="CHEBI:456215"/>
        <dbReference type="EC" id="6.1.1.23"/>
    </reaction>
</comment>
<keyword evidence="3 9" id="KW-0963">Cytoplasm</keyword>
<proteinExistence type="inferred from homology"/>
<evidence type="ECO:0000256" key="5">
    <source>
        <dbReference type="ARBA" id="ARBA00022741"/>
    </source>
</evidence>
<dbReference type="Gene3D" id="3.30.930.10">
    <property type="entry name" value="Bira Bifunctional Protein, Domain 2"/>
    <property type="match status" value="1"/>
</dbReference>
<reference evidence="11 12" key="1">
    <citation type="submission" date="2021-01" db="EMBL/GenBank/DDBJ databases">
        <title>Whole genome shotgun sequence of Actinoplanes durhamensis NBRC 14914.</title>
        <authorList>
            <person name="Komaki H."/>
            <person name="Tamura T."/>
        </authorList>
    </citation>
    <scope>NUCLEOTIDE SEQUENCE [LARGE SCALE GENOMIC DNA]</scope>
    <source>
        <strain evidence="11 12">NBRC 14914</strain>
    </source>
</reference>